<sequence>MAPDNENPAEAVRQAARLVEELAPDLRVVLLTHFPDAETLDLMRPGGVTLEATRAINRAVASELLRQGVVVLVQRADRAAFRRWMTDQPDEAERRLAWRDRTQVLRGEAALRLLGLDATALPRPLADKAAGTPADRLVRLFAGDDGAAFDAFAETLIAAGRDGVLEQAVRKVAQRHGEEAAQDLMQDLLALAETAAAGPSGWASLVALPVALPPGPLPDATALEQSLLASGALPEGLELRLLPGWYRQDAIAALTPGALRQVLLDLADGRSPALLAPVESGAPPEEDFAVLAGVQLDWTVPQWEELALNGLPEASPDDAPTPEDAAQDAAFERWQSAAFQAHGGCVPLALVPFSEVEAEIAEFLEEAEGQSGAWPEIRDFIEMAQQEAPGEAVVCLPRAEGEHFHLTLYTRSGRLLDRITLEVARLPVPVAEMPELLESLVPVVNAPPA</sequence>
<protein>
    <recommendedName>
        <fullName evidence="3">TIGR02678 family protein</fullName>
    </recommendedName>
</protein>
<proteinExistence type="predicted"/>
<dbReference type="EMBL" id="JALBUU010000097">
    <property type="protein sequence ID" value="MCI0756175.1"/>
    <property type="molecule type" value="Genomic_DNA"/>
</dbReference>
<evidence type="ECO:0000313" key="1">
    <source>
        <dbReference type="EMBL" id="MCI0756175.1"/>
    </source>
</evidence>
<keyword evidence="2" id="KW-1185">Reference proteome</keyword>
<evidence type="ECO:0008006" key="3">
    <source>
        <dbReference type="Google" id="ProtNLM"/>
    </source>
</evidence>
<organism evidence="1 2">
    <name type="scientific">Teichococcus vastitatis</name>
    <dbReference type="NCBI Taxonomy" id="2307076"/>
    <lineage>
        <taxon>Bacteria</taxon>
        <taxon>Pseudomonadati</taxon>
        <taxon>Pseudomonadota</taxon>
        <taxon>Alphaproteobacteria</taxon>
        <taxon>Acetobacterales</taxon>
        <taxon>Roseomonadaceae</taxon>
        <taxon>Roseomonas</taxon>
    </lineage>
</organism>
<gene>
    <name evidence="1" type="ORF">MON41_21175</name>
</gene>
<dbReference type="RefSeq" id="WP_120006371.1">
    <property type="nucleotide sequence ID" value="NZ_JALBUU010000097.1"/>
</dbReference>
<comment type="caution">
    <text evidence="1">The sequence shown here is derived from an EMBL/GenBank/DDBJ whole genome shotgun (WGS) entry which is preliminary data.</text>
</comment>
<accession>A0ABS9WBA8</accession>
<reference evidence="1 2" key="1">
    <citation type="submission" date="2022-03" db="EMBL/GenBank/DDBJ databases">
        <title>Complete genome analysis of Roseomonas KG 17.1 : a prolific producer of plant growth promoters.</title>
        <authorList>
            <person name="Saadouli I."/>
            <person name="Najjari A."/>
            <person name="Mosbah A."/>
            <person name="Ouzari H.I."/>
        </authorList>
    </citation>
    <scope>NUCLEOTIDE SEQUENCE [LARGE SCALE GENOMIC DNA]</scope>
    <source>
        <strain evidence="1 2">KG17-1</strain>
    </source>
</reference>
<evidence type="ECO:0000313" key="2">
    <source>
        <dbReference type="Proteomes" id="UP001201985"/>
    </source>
</evidence>
<name>A0ABS9WBA8_9PROT</name>
<dbReference type="Proteomes" id="UP001201985">
    <property type="component" value="Unassembled WGS sequence"/>
</dbReference>